<accession>A0A1S2BU72</accession>
<dbReference type="EMBL" id="JADUNP010000007">
    <property type="protein sequence ID" value="MBH1651574.1"/>
    <property type="molecule type" value="Genomic_DNA"/>
</dbReference>
<dbReference type="RefSeq" id="WP_021201816.1">
    <property type="nucleotide sequence ID" value="NZ_CP040438.1"/>
</dbReference>
<evidence type="ECO:0000313" key="1">
    <source>
        <dbReference type="EMBL" id="MBH1651574.1"/>
    </source>
</evidence>
<reference evidence="1" key="1">
    <citation type="submission" date="2020-11" db="EMBL/GenBank/DDBJ databases">
        <title>Enhanced detection system for hospital associated transmission using whole genome sequencing surveillance.</title>
        <authorList>
            <person name="Harrison L.H."/>
            <person name="Van Tyne D."/>
            <person name="Marsh J.W."/>
            <person name="Griffith M.P."/>
            <person name="Snyder D.J."/>
            <person name="Cooper V.S."/>
            <person name="Mustapha M."/>
        </authorList>
    </citation>
    <scope>NUCLEOTIDE SEQUENCE</scope>
    <source>
        <strain evidence="1">STEN00091</strain>
    </source>
</reference>
<gene>
    <name evidence="1" type="ORF">I5U67_05240</name>
</gene>
<proteinExistence type="predicted"/>
<comment type="caution">
    <text evidence="1">The sequence shown here is derived from an EMBL/GenBank/DDBJ whole genome shotgun (WGS) entry which is preliminary data.</text>
</comment>
<name>A0A1S2BU72_STEMA</name>
<dbReference type="AlphaFoldDB" id="A0A1S2BU72"/>
<organism evidence="1 2">
    <name type="scientific">Stenotrophomonas maltophilia</name>
    <name type="common">Pseudomonas maltophilia</name>
    <name type="synonym">Xanthomonas maltophilia</name>
    <dbReference type="NCBI Taxonomy" id="40324"/>
    <lineage>
        <taxon>Bacteria</taxon>
        <taxon>Pseudomonadati</taxon>
        <taxon>Pseudomonadota</taxon>
        <taxon>Gammaproteobacteria</taxon>
        <taxon>Lysobacterales</taxon>
        <taxon>Lysobacteraceae</taxon>
        <taxon>Stenotrophomonas</taxon>
        <taxon>Stenotrophomonas maltophilia group</taxon>
    </lineage>
</organism>
<evidence type="ECO:0000313" key="2">
    <source>
        <dbReference type="Proteomes" id="UP000625930"/>
    </source>
</evidence>
<sequence>MKHMNTLRRFGASTFTKIGAGAGALVASGAALASGSTSPGAAIAAEVSKGNADMAIVIGAIALLLGILVVWAFTKRAAKG</sequence>
<protein>
    <submittedName>
        <fullName evidence="1">Uncharacterized protein</fullName>
    </submittedName>
</protein>
<dbReference type="Proteomes" id="UP000625930">
    <property type="component" value="Unassembled WGS sequence"/>
</dbReference>